<keyword evidence="3" id="KW-1185">Reference proteome</keyword>
<dbReference type="PROSITE" id="PS50082">
    <property type="entry name" value="WD_REPEATS_2"/>
    <property type="match status" value="1"/>
</dbReference>
<evidence type="ECO:0000256" key="1">
    <source>
        <dbReference type="PROSITE-ProRule" id="PRU00221"/>
    </source>
</evidence>
<dbReference type="GO" id="GO:0005737">
    <property type="term" value="C:cytoplasm"/>
    <property type="evidence" value="ECO:0007669"/>
    <property type="project" value="TreeGrafter"/>
</dbReference>
<dbReference type="Pfam" id="PF00400">
    <property type="entry name" value="WD40"/>
    <property type="match status" value="2"/>
</dbReference>
<dbReference type="Ensembl" id="ENSCCRT00010089985.1">
    <property type="protein sequence ID" value="ENSCCRP00010081085.1"/>
    <property type="gene ID" value="ENSCCRG00010035466.1"/>
</dbReference>
<dbReference type="InterPro" id="IPR036322">
    <property type="entry name" value="WD40_repeat_dom_sf"/>
</dbReference>
<reference evidence="2" key="1">
    <citation type="submission" date="2025-08" db="UniProtKB">
        <authorList>
            <consortium name="Ensembl"/>
        </authorList>
    </citation>
    <scope>IDENTIFICATION</scope>
</reference>
<accession>A0A8C1MS48</accession>
<dbReference type="InterPro" id="IPR049916">
    <property type="entry name" value="WDR72-like"/>
</dbReference>
<dbReference type="SUPFAM" id="SSF50978">
    <property type="entry name" value="WD40 repeat-like"/>
    <property type="match status" value="1"/>
</dbReference>
<protein>
    <submittedName>
        <fullName evidence="2">Uncharacterized protein</fullName>
    </submittedName>
</protein>
<sequence>MSGNSLVLPIVLWGRSAPTHCISSLLVLDDLTAVITGCHDGQICIWDMTPELEINPRALLFGHTASVTCLSRATAGSDKQYLVSASESGEMCLWDVSDGRCIDLYLFIVDFIIKRSNLFAEISTTRAVYVFGIKATEPVHCVSESNNHC</sequence>
<dbReference type="InterPro" id="IPR001680">
    <property type="entry name" value="WD40_rpt"/>
</dbReference>
<keyword evidence="1" id="KW-0853">WD repeat</keyword>
<evidence type="ECO:0000313" key="2">
    <source>
        <dbReference type="Ensembl" id="ENSCCRP00010081085.1"/>
    </source>
</evidence>
<evidence type="ECO:0000313" key="3">
    <source>
        <dbReference type="Proteomes" id="UP000694427"/>
    </source>
</evidence>
<dbReference type="Gene3D" id="2.130.10.10">
    <property type="entry name" value="YVTN repeat-like/Quinoprotein amine dehydrogenase"/>
    <property type="match status" value="1"/>
</dbReference>
<dbReference type="PANTHER" id="PTHR44099">
    <property type="entry name" value="RABCONNECTIN-3B, ISOFORM A"/>
    <property type="match status" value="1"/>
</dbReference>
<dbReference type="AlphaFoldDB" id="A0A8C1MS48"/>
<dbReference type="PANTHER" id="PTHR44099:SF3">
    <property type="entry name" value="WD REPEAT-CONTAINING PROTEIN 7"/>
    <property type="match status" value="1"/>
</dbReference>
<name>A0A8C1MS48_CYPCA</name>
<organism evidence="2 3">
    <name type="scientific">Cyprinus carpio</name>
    <name type="common">Common carp</name>
    <dbReference type="NCBI Taxonomy" id="7962"/>
    <lineage>
        <taxon>Eukaryota</taxon>
        <taxon>Metazoa</taxon>
        <taxon>Chordata</taxon>
        <taxon>Craniata</taxon>
        <taxon>Vertebrata</taxon>
        <taxon>Euteleostomi</taxon>
        <taxon>Actinopterygii</taxon>
        <taxon>Neopterygii</taxon>
        <taxon>Teleostei</taxon>
        <taxon>Ostariophysi</taxon>
        <taxon>Cypriniformes</taxon>
        <taxon>Cyprinidae</taxon>
        <taxon>Cyprininae</taxon>
        <taxon>Cyprinus</taxon>
    </lineage>
</organism>
<feature type="repeat" description="WD" evidence="1">
    <location>
        <begin position="60"/>
        <end position="104"/>
    </location>
</feature>
<dbReference type="SMART" id="SM00320">
    <property type="entry name" value="WD40"/>
    <property type="match status" value="2"/>
</dbReference>
<dbReference type="Proteomes" id="UP000694427">
    <property type="component" value="Unplaced"/>
</dbReference>
<dbReference type="InterPro" id="IPR015943">
    <property type="entry name" value="WD40/YVTN_repeat-like_dom_sf"/>
</dbReference>
<proteinExistence type="predicted"/>
<reference evidence="2" key="2">
    <citation type="submission" date="2025-09" db="UniProtKB">
        <authorList>
            <consortium name="Ensembl"/>
        </authorList>
    </citation>
    <scope>IDENTIFICATION</scope>
</reference>